<keyword evidence="3" id="KW-1185">Reference proteome</keyword>
<organism evidence="2 3">
    <name type="scientific">Drosophila willistoni</name>
    <name type="common">Fruit fly</name>
    <dbReference type="NCBI Taxonomy" id="7260"/>
    <lineage>
        <taxon>Eukaryota</taxon>
        <taxon>Metazoa</taxon>
        <taxon>Ecdysozoa</taxon>
        <taxon>Arthropoda</taxon>
        <taxon>Hexapoda</taxon>
        <taxon>Insecta</taxon>
        <taxon>Pterygota</taxon>
        <taxon>Neoptera</taxon>
        <taxon>Endopterygota</taxon>
        <taxon>Diptera</taxon>
        <taxon>Brachycera</taxon>
        <taxon>Muscomorpha</taxon>
        <taxon>Ephydroidea</taxon>
        <taxon>Drosophilidae</taxon>
        <taxon>Drosophila</taxon>
        <taxon>Sophophora</taxon>
    </lineage>
</organism>
<protein>
    <submittedName>
        <fullName evidence="2">Uncharacterized protein</fullName>
    </submittedName>
</protein>
<name>A0A0Q9X794_DROWI</name>
<reference evidence="2 3" key="1">
    <citation type="journal article" date="2007" name="Nature">
        <title>Evolution of genes and genomes on the Drosophila phylogeny.</title>
        <authorList>
            <consortium name="Drosophila 12 Genomes Consortium"/>
            <person name="Clark A.G."/>
            <person name="Eisen M.B."/>
            <person name="Smith D.R."/>
            <person name="Bergman C.M."/>
            <person name="Oliver B."/>
            <person name="Markow T.A."/>
            <person name="Kaufman T.C."/>
            <person name="Kellis M."/>
            <person name="Gelbart W."/>
            <person name="Iyer V.N."/>
            <person name="Pollard D.A."/>
            <person name="Sackton T.B."/>
            <person name="Larracuente A.M."/>
            <person name="Singh N.D."/>
            <person name="Abad J.P."/>
            <person name="Abt D.N."/>
            <person name="Adryan B."/>
            <person name="Aguade M."/>
            <person name="Akashi H."/>
            <person name="Anderson W.W."/>
            <person name="Aquadro C.F."/>
            <person name="Ardell D.H."/>
            <person name="Arguello R."/>
            <person name="Artieri C.G."/>
            <person name="Barbash D.A."/>
            <person name="Barker D."/>
            <person name="Barsanti P."/>
            <person name="Batterham P."/>
            <person name="Batzoglou S."/>
            <person name="Begun D."/>
            <person name="Bhutkar A."/>
            <person name="Blanco E."/>
            <person name="Bosak S.A."/>
            <person name="Bradley R.K."/>
            <person name="Brand A.D."/>
            <person name="Brent M.R."/>
            <person name="Brooks A.N."/>
            <person name="Brown R.H."/>
            <person name="Butlin R.K."/>
            <person name="Caggese C."/>
            <person name="Calvi B.R."/>
            <person name="Bernardo de Carvalho A."/>
            <person name="Caspi A."/>
            <person name="Castrezana S."/>
            <person name="Celniker S.E."/>
            <person name="Chang J.L."/>
            <person name="Chapple C."/>
            <person name="Chatterji S."/>
            <person name="Chinwalla A."/>
            <person name="Civetta A."/>
            <person name="Clifton S.W."/>
            <person name="Comeron J.M."/>
            <person name="Costello J.C."/>
            <person name="Coyne J.A."/>
            <person name="Daub J."/>
            <person name="David R.G."/>
            <person name="Delcher A.L."/>
            <person name="Delehaunty K."/>
            <person name="Do C.B."/>
            <person name="Ebling H."/>
            <person name="Edwards K."/>
            <person name="Eickbush T."/>
            <person name="Evans J.D."/>
            <person name="Filipski A."/>
            <person name="Findeiss S."/>
            <person name="Freyhult E."/>
            <person name="Fulton L."/>
            <person name="Fulton R."/>
            <person name="Garcia A.C."/>
            <person name="Gardiner A."/>
            <person name="Garfield D.A."/>
            <person name="Garvin B.E."/>
            <person name="Gibson G."/>
            <person name="Gilbert D."/>
            <person name="Gnerre S."/>
            <person name="Godfrey J."/>
            <person name="Good R."/>
            <person name="Gotea V."/>
            <person name="Gravely B."/>
            <person name="Greenberg A.J."/>
            <person name="Griffiths-Jones S."/>
            <person name="Gross S."/>
            <person name="Guigo R."/>
            <person name="Gustafson E.A."/>
            <person name="Haerty W."/>
            <person name="Hahn M.W."/>
            <person name="Halligan D.L."/>
            <person name="Halpern A.L."/>
            <person name="Halter G.M."/>
            <person name="Han M.V."/>
            <person name="Heger A."/>
            <person name="Hillier L."/>
            <person name="Hinrichs A.S."/>
            <person name="Holmes I."/>
            <person name="Hoskins R.A."/>
            <person name="Hubisz M.J."/>
            <person name="Hultmark D."/>
            <person name="Huntley M.A."/>
            <person name="Jaffe D.B."/>
            <person name="Jagadeeshan S."/>
            <person name="Jeck W.R."/>
            <person name="Johnson J."/>
            <person name="Jones C.D."/>
            <person name="Jordan W.C."/>
            <person name="Karpen G.H."/>
            <person name="Kataoka E."/>
            <person name="Keightley P.D."/>
            <person name="Kheradpour P."/>
            <person name="Kirkness E.F."/>
            <person name="Koerich L.B."/>
            <person name="Kristiansen K."/>
            <person name="Kudrna D."/>
            <person name="Kulathinal R.J."/>
            <person name="Kumar S."/>
            <person name="Kwok R."/>
            <person name="Lander E."/>
            <person name="Langley C.H."/>
            <person name="Lapoint R."/>
            <person name="Lazzaro B.P."/>
            <person name="Lee S.J."/>
            <person name="Levesque L."/>
            <person name="Li R."/>
            <person name="Lin C.F."/>
            <person name="Lin M.F."/>
            <person name="Lindblad-Toh K."/>
            <person name="Llopart A."/>
            <person name="Long M."/>
            <person name="Low L."/>
            <person name="Lozovsky E."/>
            <person name="Lu J."/>
            <person name="Luo M."/>
            <person name="Machado C.A."/>
            <person name="Makalowski W."/>
            <person name="Marzo M."/>
            <person name="Matsuda M."/>
            <person name="Matzkin L."/>
            <person name="McAllister B."/>
            <person name="McBride C.S."/>
            <person name="McKernan B."/>
            <person name="McKernan K."/>
            <person name="Mendez-Lago M."/>
            <person name="Minx P."/>
            <person name="Mollenhauer M.U."/>
            <person name="Montooth K."/>
            <person name="Mount S.M."/>
            <person name="Mu X."/>
            <person name="Myers E."/>
            <person name="Negre B."/>
            <person name="Newfeld S."/>
            <person name="Nielsen R."/>
            <person name="Noor M.A."/>
            <person name="O'Grady P."/>
            <person name="Pachter L."/>
            <person name="Papaceit M."/>
            <person name="Parisi M.J."/>
            <person name="Parisi M."/>
            <person name="Parts L."/>
            <person name="Pedersen J.S."/>
            <person name="Pesole G."/>
            <person name="Phillippy A.M."/>
            <person name="Ponting C.P."/>
            <person name="Pop M."/>
            <person name="Porcelli D."/>
            <person name="Powell J.R."/>
            <person name="Prohaska S."/>
            <person name="Pruitt K."/>
            <person name="Puig M."/>
            <person name="Quesneville H."/>
            <person name="Ram K.R."/>
            <person name="Rand D."/>
            <person name="Rasmussen M.D."/>
            <person name="Reed L.K."/>
            <person name="Reenan R."/>
            <person name="Reily A."/>
            <person name="Remington K.A."/>
            <person name="Rieger T.T."/>
            <person name="Ritchie M.G."/>
            <person name="Robin C."/>
            <person name="Rogers Y.H."/>
            <person name="Rohde C."/>
            <person name="Rozas J."/>
            <person name="Rubenfield M.J."/>
            <person name="Ruiz A."/>
            <person name="Russo S."/>
            <person name="Salzberg S.L."/>
            <person name="Sanchez-Gracia A."/>
            <person name="Saranga D.J."/>
            <person name="Sato H."/>
            <person name="Schaeffer S.W."/>
            <person name="Schatz M.C."/>
            <person name="Schlenke T."/>
            <person name="Schwartz R."/>
            <person name="Segarra C."/>
            <person name="Singh R.S."/>
            <person name="Sirot L."/>
            <person name="Sirota M."/>
            <person name="Sisneros N.B."/>
            <person name="Smith C.D."/>
            <person name="Smith T.F."/>
            <person name="Spieth J."/>
            <person name="Stage D.E."/>
            <person name="Stark A."/>
            <person name="Stephan W."/>
            <person name="Strausberg R.L."/>
            <person name="Strempel S."/>
            <person name="Sturgill D."/>
            <person name="Sutton G."/>
            <person name="Sutton G.G."/>
            <person name="Tao W."/>
            <person name="Teichmann S."/>
            <person name="Tobari Y.N."/>
            <person name="Tomimura Y."/>
            <person name="Tsolas J.M."/>
            <person name="Valente V.L."/>
            <person name="Venter E."/>
            <person name="Venter J.C."/>
            <person name="Vicario S."/>
            <person name="Vieira F.G."/>
            <person name="Vilella A.J."/>
            <person name="Villasante A."/>
            <person name="Walenz B."/>
            <person name="Wang J."/>
            <person name="Wasserman M."/>
            <person name="Watts T."/>
            <person name="Wilson D."/>
            <person name="Wilson R.K."/>
            <person name="Wing R.A."/>
            <person name="Wolfner M.F."/>
            <person name="Wong A."/>
            <person name="Wong G.K."/>
            <person name="Wu C.I."/>
            <person name="Wu G."/>
            <person name="Yamamoto D."/>
            <person name="Yang H.P."/>
            <person name="Yang S.P."/>
            <person name="Yorke J.A."/>
            <person name="Yoshida K."/>
            <person name="Zdobnov E."/>
            <person name="Zhang P."/>
            <person name="Zhang Y."/>
            <person name="Zimin A.V."/>
            <person name="Baldwin J."/>
            <person name="Abdouelleil A."/>
            <person name="Abdulkadir J."/>
            <person name="Abebe A."/>
            <person name="Abera B."/>
            <person name="Abreu J."/>
            <person name="Acer S.C."/>
            <person name="Aftuck L."/>
            <person name="Alexander A."/>
            <person name="An P."/>
            <person name="Anderson E."/>
            <person name="Anderson S."/>
            <person name="Arachi H."/>
            <person name="Azer M."/>
            <person name="Bachantsang P."/>
            <person name="Barry A."/>
            <person name="Bayul T."/>
            <person name="Berlin A."/>
            <person name="Bessette D."/>
            <person name="Bloom T."/>
            <person name="Blye J."/>
            <person name="Boguslavskiy L."/>
            <person name="Bonnet C."/>
            <person name="Boukhgalter B."/>
            <person name="Bourzgui I."/>
            <person name="Brown A."/>
            <person name="Cahill P."/>
            <person name="Channer S."/>
            <person name="Cheshatsang Y."/>
            <person name="Chuda L."/>
            <person name="Citroen M."/>
            <person name="Collymore A."/>
            <person name="Cooke P."/>
            <person name="Costello M."/>
            <person name="D'Aco K."/>
            <person name="Daza R."/>
            <person name="De Haan G."/>
            <person name="DeGray S."/>
            <person name="DeMaso C."/>
            <person name="Dhargay N."/>
            <person name="Dooley K."/>
            <person name="Dooley E."/>
            <person name="Doricent M."/>
            <person name="Dorje P."/>
            <person name="Dorjee K."/>
            <person name="Dupes A."/>
            <person name="Elong R."/>
            <person name="Falk J."/>
            <person name="Farina A."/>
            <person name="Faro S."/>
            <person name="Ferguson D."/>
            <person name="Fisher S."/>
            <person name="Foley C.D."/>
            <person name="Franke A."/>
            <person name="Friedrich D."/>
            <person name="Gadbois L."/>
            <person name="Gearin G."/>
            <person name="Gearin C.R."/>
            <person name="Giannoukos G."/>
            <person name="Goode T."/>
            <person name="Graham J."/>
            <person name="Grandbois E."/>
            <person name="Grewal S."/>
            <person name="Gyaltsen K."/>
            <person name="Hafez N."/>
            <person name="Hagos B."/>
            <person name="Hall J."/>
            <person name="Henson C."/>
            <person name="Hollinger A."/>
            <person name="Honan T."/>
            <person name="Huard M.D."/>
            <person name="Hughes L."/>
            <person name="Hurhula B."/>
            <person name="Husby M.E."/>
            <person name="Kamat A."/>
            <person name="Kanga B."/>
            <person name="Kashin S."/>
            <person name="Khazanovich D."/>
            <person name="Kisner P."/>
            <person name="Lance K."/>
            <person name="Lara M."/>
            <person name="Lee W."/>
            <person name="Lennon N."/>
            <person name="Letendre F."/>
            <person name="LeVine R."/>
            <person name="Lipovsky A."/>
            <person name="Liu X."/>
            <person name="Liu J."/>
            <person name="Liu S."/>
            <person name="Lokyitsang T."/>
            <person name="Lokyitsang Y."/>
            <person name="Lubonja R."/>
            <person name="Lui A."/>
            <person name="MacDonald P."/>
            <person name="Magnisalis V."/>
            <person name="Maru K."/>
            <person name="Matthews C."/>
            <person name="McCusker W."/>
            <person name="McDonough S."/>
            <person name="Mehta T."/>
            <person name="Meldrim J."/>
            <person name="Meneus L."/>
            <person name="Mihai O."/>
            <person name="Mihalev A."/>
            <person name="Mihova T."/>
            <person name="Mittelman R."/>
            <person name="Mlenga V."/>
            <person name="Montmayeur A."/>
            <person name="Mulrain L."/>
            <person name="Navidi A."/>
            <person name="Naylor J."/>
            <person name="Negash T."/>
            <person name="Nguyen T."/>
            <person name="Nguyen N."/>
            <person name="Nicol R."/>
            <person name="Norbu C."/>
            <person name="Norbu N."/>
            <person name="Novod N."/>
            <person name="O'Neill B."/>
            <person name="Osman S."/>
            <person name="Markiewicz E."/>
            <person name="Oyono O.L."/>
            <person name="Patti C."/>
            <person name="Phunkhang P."/>
            <person name="Pierre F."/>
            <person name="Priest M."/>
            <person name="Raghuraman S."/>
            <person name="Rege F."/>
            <person name="Reyes R."/>
            <person name="Rise C."/>
            <person name="Rogov P."/>
            <person name="Ross K."/>
            <person name="Ryan E."/>
            <person name="Settipalli S."/>
            <person name="Shea T."/>
            <person name="Sherpa N."/>
            <person name="Shi L."/>
            <person name="Shih D."/>
            <person name="Sparrow T."/>
            <person name="Spaulding J."/>
            <person name="Stalker J."/>
            <person name="Stange-Thomann N."/>
            <person name="Stavropoulos S."/>
            <person name="Stone C."/>
            <person name="Strader C."/>
            <person name="Tesfaye S."/>
            <person name="Thomson T."/>
            <person name="Thoulutsang Y."/>
            <person name="Thoulutsang D."/>
            <person name="Topham K."/>
            <person name="Topping I."/>
            <person name="Tsamla T."/>
            <person name="Vassiliev H."/>
            <person name="Vo A."/>
            <person name="Wangchuk T."/>
            <person name="Wangdi T."/>
            <person name="Weiand M."/>
            <person name="Wilkinson J."/>
            <person name="Wilson A."/>
            <person name="Yadav S."/>
            <person name="Young G."/>
            <person name="Yu Q."/>
            <person name="Zembek L."/>
            <person name="Zhong D."/>
            <person name="Zimmer A."/>
            <person name="Zwirko Z."/>
            <person name="Jaffe D.B."/>
            <person name="Alvarez P."/>
            <person name="Brockman W."/>
            <person name="Butler J."/>
            <person name="Chin C."/>
            <person name="Gnerre S."/>
            <person name="Grabherr M."/>
            <person name="Kleber M."/>
            <person name="Mauceli E."/>
            <person name="MacCallum I."/>
        </authorList>
    </citation>
    <scope>NUCLEOTIDE SEQUENCE [LARGE SCALE GENOMIC DNA]</scope>
    <source>
        <strain evidence="3">Tucson 14030-0811.24</strain>
    </source>
</reference>
<evidence type="ECO:0000256" key="1">
    <source>
        <dbReference type="SAM" id="Phobius"/>
    </source>
</evidence>
<gene>
    <name evidence="2" type="primary">Dwil\GK27285</name>
    <name evidence="2" type="ORF">Dwil_GK27285</name>
</gene>
<keyword evidence="1" id="KW-1133">Transmembrane helix</keyword>
<dbReference type="STRING" id="7260.A0A0Q9X794"/>
<evidence type="ECO:0000313" key="3">
    <source>
        <dbReference type="Proteomes" id="UP000007798"/>
    </source>
</evidence>
<dbReference type="OrthoDB" id="9985059at2759"/>
<keyword evidence="1" id="KW-0472">Membrane</keyword>
<dbReference type="InParanoid" id="A0A0Q9X794"/>
<feature type="transmembrane region" description="Helical" evidence="1">
    <location>
        <begin position="12"/>
        <end position="40"/>
    </location>
</feature>
<evidence type="ECO:0000313" key="2">
    <source>
        <dbReference type="EMBL" id="KRG00024.1"/>
    </source>
</evidence>
<dbReference type="EMBL" id="CH964272">
    <property type="protein sequence ID" value="KRG00024.1"/>
    <property type="molecule type" value="Genomic_DNA"/>
</dbReference>
<proteinExistence type="predicted"/>
<dbReference type="Proteomes" id="UP000007798">
    <property type="component" value="Unassembled WGS sequence"/>
</dbReference>
<accession>A0A0Q9X794</accession>
<keyword evidence="1" id="KW-0812">Transmembrane</keyword>
<dbReference type="AlphaFoldDB" id="A0A0Q9X794"/>
<sequence>MFTLITYTPVNPLALLTLAIEFFLIHLLFVLVILYVYVLWYY</sequence>